<dbReference type="PANTHER" id="PTHR43586">
    <property type="entry name" value="CYSTEINE DESULFURASE"/>
    <property type="match status" value="1"/>
</dbReference>
<gene>
    <name evidence="2" type="ORF">METZ01_LOCUS291484</name>
</gene>
<dbReference type="InterPro" id="IPR015422">
    <property type="entry name" value="PyrdxlP-dep_Trfase_small"/>
</dbReference>
<protein>
    <recommendedName>
        <fullName evidence="1">Aminotransferase class V domain-containing protein</fullName>
    </recommendedName>
</protein>
<dbReference type="InterPro" id="IPR015424">
    <property type="entry name" value="PyrdxlP-dep_Trfase"/>
</dbReference>
<dbReference type="Gene3D" id="3.90.1150.10">
    <property type="entry name" value="Aspartate Aminotransferase, domain 1"/>
    <property type="match status" value="1"/>
</dbReference>
<sequence length="262" mass="29434">MRTELEGSLEGTVDFCKDPRRFPVKKNCLYLANCAIGPMYHPCLKKIQEFLQMQSDSGLQVADHYGEILSSFREKTAHLLKTETDNIAYVSNTATGINILANGYPFAKGDQVLSYVHEFPSNHYPWVLQKNRGVELILLPDVRNPYGKTHHHPYRWSFADLKENTTERTRIIAISHVQFASGYAADLKKLGDFCRDRDIDLVVDAAQSLGVLPVYPEEYGISAVVASSWKWLLASRGSGIFYTSPKLRDKLAITSAGGAMMR</sequence>
<evidence type="ECO:0000259" key="1">
    <source>
        <dbReference type="Pfam" id="PF00266"/>
    </source>
</evidence>
<dbReference type="SUPFAM" id="SSF53383">
    <property type="entry name" value="PLP-dependent transferases"/>
    <property type="match status" value="1"/>
</dbReference>
<dbReference type="AlphaFoldDB" id="A0A382LPT7"/>
<dbReference type="Gene3D" id="3.40.640.10">
    <property type="entry name" value="Type I PLP-dependent aspartate aminotransferase-like (Major domain)"/>
    <property type="match status" value="1"/>
</dbReference>
<proteinExistence type="predicted"/>
<name>A0A382LPT7_9ZZZZ</name>
<dbReference type="PANTHER" id="PTHR43586:SF15">
    <property type="entry name" value="BLR3095 PROTEIN"/>
    <property type="match status" value="1"/>
</dbReference>
<dbReference type="Pfam" id="PF00266">
    <property type="entry name" value="Aminotran_5"/>
    <property type="match status" value="1"/>
</dbReference>
<organism evidence="2">
    <name type="scientific">marine metagenome</name>
    <dbReference type="NCBI Taxonomy" id="408172"/>
    <lineage>
        <taxon>unclassified sequences</taxon>
        <taxon>metagenomes</taxon>
        <taxon>ecological metagenomes</taxon>
    </lineage>
</organism>
<accession>A0A382LPT7</accession>
<reference evidence="2" key="1">
    <citation type="submission" date="2018-05" db="EMBL/GenBank/DDBJ databases">
        <authorList>
            <person name="Lanie J.A."/>
            <person name="Ng W.-L."/>
            <person name="Kazmierczak K.M."/>
            <person name="Andrzejewski T.M."/>
            <person name="Davidsen T.M."/>
            <person name="Wayne K.J."/>
            <person name="Tettelin H."/>
            <person name="Glass J.I."/>
            <person name="Rusch D."/>
            <person name="Podicherti R."/>
            <person name="Tsui H.-C.T."/>
            <person name="Winkler M.E."/>
        </authorList>
    </citation>
    <scope>NUCLEOTIDE SEQUENCE</scope>
</reference>
<dbReference type="InterPro" id="IPR000192">
    <property type="entry name" value="Aminotrans_V_dom"/>
</dbReference>
<feature type="non-terminal residue" evidence="2">
    <location>
        <position position="262"/>
    </location>
</feature>
<dbReference type="EMBL" id="UINC01088425">
    <property type="protein sequence ID" value="SVC38630.1"/>
    <property type="molecule type" value="Genomic_DNA"/>
</dbReference>
<dbReference type="InterPro" id="IPR015421">
    <property type="entry name" value="PyrdxlP-dep_Trfase_major"/>
</dbReference>
<evidence type="ECO:0000313" key="2">
    <source>
        <dbReference type="EMBL" id="SVC38630.1"/>
    </source>
</evidence>
<feature type="domain" description="Aminotransferase class V" evidence="1">
    <location>
        <begin position="30"/>
        <end position="261"/>
    </location>
</feature>